<evidence type="ECO:0000313" key="1">
    <source>
        <dbReference type="EMBL" id="UEX89502.1"/>
    </source>
</evidence>
<keyword evidence="2" id="KW-1185">Reference proteome</keyword>
<organism evidence="1 2">
    <name type="scientific">Staphylococcus ratti</name>
    <dbReference type="NCBI Taxonomy" id="2892440"/>
    <lineage>
        <taxon>Bacteria</taxon>
        <taxon>Bacillati</taxon>
        <taxon>Bacillota</taxon>
        <taxon>Bacilli</taxon>
        <taxon>Bacillales</taxon>
        <taxon>Staphylococcaceae</taxon>
        <taxon>Staphylococcus</taxon>
    </lineage>
</organism>
<dbReference type="Proteomes" id="UP001197626">
    <property type="component" value="Chromosome"/>
</dbReference>
<reference evidence="1 2" key="1">
    <citation type="journal article" date="2022" name="Pathogens">
        <title>Staphylococcus ratti sp. nov. Isolated from a Lab Rat.</title>
        <authorList>
            <person name="Kovarovic V."/>
            <person name="Sedlacek I."/>
            <person name="Petras P."/>
            <person name="Kralova S."/>
            <person name="Maslanova I."/>
            <person name="Svec P."/>
            <person name="Neumann-Schaal M."/>
            <person name="Botka T."/>
            <person name="Gelbicova T."/>
            <person name="Stankova E."/>
            <person name="Doskar J."/>
            <person name="Pantucek R."/>
        </authorList>
    </citation>
    <scope>NUCLEOTIDE SEQUENCE [LARGE SCALE GENOMIC DNA]</scope>
    <source>
        <strain evidence="1 2">CCM 9025</strain>
    </source>
</reference>
<dbReference type="EMBL" id="CP086654">
    <property type="protein sequence ID" value="UEX89502.1"/>
    <property type="molecule type" value="Genomic_DNA"/>
</dbReference>
<protein>
    <recommendedName>
        <fullName evidence="3">Phage protein</fullName>
    </recommendedName>
</protein>
<evidence type="ECO:0008006" key="3">
    <source>
        <dbReference type="Google" id="ProtNLM"/>
    </source>
</evidence>
<sequence length="239" mass="28826">MAKNEFIVSRNLTKKEKILDIWFKSTENEASILKHVINEMDDITKINFYFDESINQVQMTLFNEIVQHLKSQVTVKLIFQSLHVPFERIETVITKLINTYTINIYYFSKGTLNIEFFGNDIVPYDETHNEDLYLQLKAEYKIERNRPIINEMRLKQELLVLKNDYDVLYDTYLNTHKRMQFAFRELHKFKRSAWTYKKKYLNNALLINNIERISHYKKKINKKNVAKGLKLIMKRVKSR</sequence>
<gene>
    <name evidence="1" type="ORF">LN051_07935</name>
</gene>
<accession>A0ABY3PB22</accession>
<name>A0ABY3PB22_9STAP</name>
<proteinExistence type="predicted"/>
<evidence type="ECO:0000313" key="2">
    <source>
        <dbReference type="Proteomes" id="UP001197626"/>
    </source>
</evidence>
<dbReference type="RefSeq" id="WP_229292007.1">
    <property type="nucleotide sequence ID" value="NZ_CP086654.1"/>
</dbReference>